<feature type="chain" id="PRO_5035231702" evidence="6">
    <location>
        <begin position="23"/>
        <end position="588"/>
    </location>
</feature>
<dbReference type="InterPro" id="IPR008928">
    <property type="entry name" value="6-hairpin_glycosidase_sf"/>
</dbReference>
<dbReference type="AlphaFoldDB" id="A0A8J3D3Q3"/>
<gene>
    <name evidence="9" type="primary">egl2</name>
    <name evidence="9" type="ORF">GCM10007390_21500</name>
</gene>
<dbReference type="InterPro" id="IPR004197">
    <property type="entry name" value="Cellulase_Ig-like"/>
</dbReference>
<feature type="signal peptide" evidence="6">
    <location>
        <begin position="1"/>
        <end position="22"/>
    </location>
</feature>
<keyword evidence="10" id="KW-1185">Reference proteome</keyword>
<feature type="domain" description="Glycoside hydrolase family 9" evidence="7">
    <location>
        <begin position="120"/>
        <end position="575"/>
    </location>
</feature>
<evidence type="ECO:0000256" key="1">
    <source>
        <dbReference type="ARBA" id="ARBA00007072"/>
    </source>
</evidence>
<accession>A0A8J3D3Q3</accession>
<name>A0A8J3D3Q3_9BACT</name>
<proteinExistence type="inferred from homology"/>
<dbReference type="RefSeq" id="WP_189564448.1">
    <property type="nucleotide sequence ID" value="NZ_BMXF01000002.1"/>
</dbReference>
<feature type="domain" description="Cellulase Ig-like" evidence="8">
    <location>
        <begin position="27"/>
        <end position="105"/>
    </location>
</feature>
<evidence type="ECO:0000259" key="7">
    <source>
        <dbReference type="Pfam" id="PF00759"/>
    </source>
</evidence>
<dbReference type="SUPFAM" id="SSF48208">
    <property type="entry name" value="Six-hairpin glycosidases"/>
    <property type="match status" value="1"/>
</dbReference>
<dbReference type="Pfam" id="PF02927">
    <property type="entry name" value="CelD_N"/>
    <property type="match status" value="1"/>
</dbReference>
<keyword evidence="3" id="KW-0119">Carbohydrate metabolism</keyword>
<dbReference type="CDD" id="cd02850">
    <property type="entry name" value="E_set_Cellulase_N"/>
    <property type="match status" value="1"/>
</dbReference>
<dbReference type="InterPro" id="IPR014756">
    <property type="entry name" value="Ig_E-set"/>
</dbReference>
<dbReference type="GO" id="GO:0000272">
    <property type="term" value="P:polysaccharide catabolic process"/>
    <property type="evidence" value="ECO:0007669"/>
    <property type="project" value="UniProtKB-KW"/>
</dbReference>
<dbReference type="EMBL" id="BMXF01000002">
    <property type="protein sequence ID" value="GHB67880.1"/>
    <property type="molecule type" value="Genomic_DNA"/>
</dbReference>
<dbReference type="Gene3D" id="2.60.40.10">
    <property type="entry name" value="Immunoglobulins"/>
    <property type="match status" value="1"/>
</dbReference>
<keyword evidence="4" id="KW-0326">Glycosidase</keyword>
<sequence>MKNFTQILLIFLLSFLTKTTLAQLSTDSVRLNQLGYYPDAPKTAAIYGAGKGGFILKTAEGNQTVYHGQLSENRTSPFSAKTTRIADFSAFTKPGRYVLEVPEIGASYPFEIKNQVHDAASRAAIKGYYFQRMSTPLPEKYAGKWARPGGHPDVSVLVHPSAASPLRPAGTTLSAPGGWYDAGDYNKYIVNSGISVGTMLAAYEDFPAYYDTLNLNIPESSNALPDLLDEVLYNLRWMLTMQDPNDGGVYHKLTNPVFDGMNVMPHEATKPRFVVQKSTAAALDFAAVMAQGSRIFKKYRQPLPGLADSCLIAAQRAWGWAKVNPNVVYDQDAINSSFDPDIKTGTYGDRNLADEFIWAACELYITTKSETYYKAVNLFPDEKMPLPSWPQVRLMGYYSLLRHAGEITDVARKDVAKLKVRMVAMADGLIEGTEKHYLNTVMGHSKSDYAWGSSSVAANQGMAIMQAYRLTQDRKYLNAALTNVDYLLGRNGTGYCFLTGFGSKRVMHPHHRPSVADGVTEPVPGLLSGGPNPGKQDKCPTYTSDLPDEAFTDDDCSYASNEICINWNAPLVYLLGAVEASTFSTRSN</sequence>
<dbReference type="Gene3D" id="1.50.10.10">
    <property type="match status" value="1"/>
</dbReference>
<organism evidence="9 10">
    <name type="scientific">Persicitalea jodogahamensis</name>
    <dbReference type="NCBI Taxonomy" id="402147"/>
    <lineage>
        <taxon>Bacteria</taxon>
        <taxon>Pseudomonadati</taxon>
        <taxon>Bacteroidota</taxon>
        <taxon>Cytophagia</taxon>
        <taxon>Cytophagales</taxon>
        <taxon>Spirosomataceae</taxon>
        <taxon>Persicitalea</taxon>
    </lineage>
</organism>
<keyword evidence="6" id="KW-0732">Signal</keyword>
<reference evidence="9 10" key="1">
    <citation type="journal article" date="2014" name="Int. J. Syst. Evol. Microbiol.">
        <title>Complete genome sequence of Corynebacterium casei LMG S-19264T (=DSM 44701T), isolated from a smear-ripened cheese.</title>
        <authorList>
            <consortium name="US DOE Joint Genome Institute (JGI-PGF)"/>
            <person name="Walter F."/>
            <person name="Albersmeier A."/>
            <person name="Kalinowski J."/>
            <person name="Ruckert C."/>
        </authorList>
    </citation>
    <scope>NUCLEOTIDE SEQUENCE [LARGE SCALE GENOMIC DNA]</scope>
    <source>
        <strain evidence="9 10">KCTC 12866</strain>
    </source>
</reference>
<evidence type="ECO:0000256" key="6">
    <source>
        <dbReference type="SAM" id="SignalP"/>
    </source>
</evidence>
<evidence type="ECO:0000313" key="9">
    <source>
        <dbReference type="EMBL" id="GHB67880.1"/>
    </source>
</evidence>
<evidence type="ECO:0000256" key="3">
    <source>
        <dbReference type="ARBA" id="ARBA00023277"/>
    </source>
</evidence>
<keyword evidence="5" id="KW-0624">Polysaccharide degradation</keyword>
<dbReference type="Pfam" id="PF00759">
    <property type="entry name" value="Glyco_hydro_9"/>
    <property type="match status" value="1"/>
</dbReference>
<dbReference type="InterPro" id="IPR013783">
    <property type="entry name" value="Ig-like_fold"/>
</dbReference>
<dbReference type="PANTHER" id="PTHR22298">
    <property type="entry name" value="ENDO-1,4-BETA-GLUCANASE"/>
    <property type="match status" value="1"/>
</dbReference>
<evidence type="ECO:0000313" key="10">
    <source>
        <dbReference type="Proteomes" id="UP000598271"/>
    </source>
</evidence>
<comment type="caution">
    <text evidence="9">The sequence shown here is derived from an EMBL/GenBank/DDBJ whole genome shotgun (WGS) entry which is preliminary data.</text>
</comment>
<protein>
    <submittedName>
        <fullName evidence="9">Endoglucanase</fullName>
    </submittedName>
</protein>
<dbReference type="GO" id="GO:0008810">
    <property type="term" value="F:cellulase activity"/>
    <property type="evidence" value="ECO:0007669"/>
    <property type="project" value="InterPro"/>
</dbReference>
<dbReference type="Proteomes" id="UP000598271">
    <property type="component" value="Unassembled WGS sequence"/>
</dbReference>
<evidence type="ECO:0000256" key="4">
    <source>
        <dbReference type="ARBA" id="ARBA00023295"/>
    </source>
</evidence>
<evidence type="ECO:0000256" key="5">
    <source>
        <dbReference type="ARBA" id="ARBA00023326"/>
    </source>
</evidence>
<comment type="similarity">
    <text evidence="1">Belongs to the glycosyl hydrolase 9 (cellulase E) family.</text>
</comment>
<evidence type="ECO:0000259" key="8">
    <source>
        <dbReference type="Pfam" id="PF02927"/>
    </source>
</evidence>
<evidence type="ECO:0000256" key="2">
    <source>
        <dbReference type="ARBA" id="ARBA00022801"/>
    </source>
</evidence>
<dbReference type="SUPFAM" id="SSF81296">
    <property type="entry name" value="E set domains"/>
    <property type="match status" value="1"/>
</dbReference>
<dbReference type="InterPro" id="IPR012341">
    <property type="entry name" value="6hp_glycosidase-like_sf"/>
</dbReference>
<keyword evidence="2" id="KW-0378">Hydrolase</keyword>
<dbReference type="InterPro" id="IPR001701">
    <property type="entry name" value="Glyco_hydro_9"/>
</dbReference>